<proteinExistence type="predicted"/>
<comment type="caution">
    <text evidence="3">The sequence shown here is derived from an EMBL/GenBank/DDBJ whole genome shotgun (WGS) entry which is preliminary data.</text>
</comment>
<evidence type="ECO:0000259" key="2">
    <source>
        <dbReference type="Pfam" id="PF18559"/>
    </source>
</evidence>
<sequence>MGRASQAPSSGPSKASGAPGTAQAQVPQAKATSKAKPPATNGSAPRPMAVFDGTAVAPWEGYIGSADSSWSGTDLVSGTVRDGAITARIDQHGVRATWNGRGAAQVYFQSSPDLSKARDLTRFFDSDGAIVFDVVVHRPPTRETTLEVHCGYPCRTMVSIDGVLKRLEQGRQTRLTVPLACFNRNKAYQLNQEQVNTAWLVYTEGELSATFSNIRWVAKAGAGKDAISCDELG</sequence>
<feature type="region of interest" description="Disordered" evidence="1">
    <location>
        <begin position="1"/>
        <end position="49"/>
    </location>
</feature>
<reference evidence="3" key="1">
    <citation type="submission" date="2018-05" db="EMBL/GenBank/DDBJ databases">
        <authorList>
            <person name="Lanie J.A."/>
            <person name="Ng W.-L."/>
            <person name="Kazmierczak K.M."/>
            <person name="Andrzejewski T.M."/>
            <person name="Davidsen T.M."/>
            <person name="Wayne K.J."/>
            <person name="Tettelin H."/>
            <person name="Glass J.I."/>
            <person name="Rusch D."/>
            <person name="Podicherti R."/>
            <person name="Tsui H.-C.T."/>
            <person name="Winkler M.E."/>
        </authorList>
    </citation>
    <scope>NUCLEOTIDE SEQUENCE</scope>
    <source>
        <strain evidence="3">ZC4RG45</strain>
    </source>
</reference>
<evidence type="ECO:0000256" key="1">
    <source>
        <dbReference type="SAM" id="MobiDB-lite"/>
    </source>
</evidence>
<feature type="domain" description="ExoP galactose-binding-like" evidence="2">
    <location>
        <begin position="57"/>
        <end position="216"/>
    </location>
</feature>
<accession>A0A2W4JC60</accession>
<evidence type="ECO:0000313" key="3">
    <source>
        <dbReference type="EMBL" id="PZM96862.1"/>
    </source>
</evidence>
<dbReference type="AlphaFoldDB" id="A0A2W4JC60"/>
<dbReference type="STRING" id="1111738.GCA_000427905_02731"/>
<dbReference type="Gene3D" id="2.60.120.430">
    <property type="entry name" value="Galactose-binding lectin"/>
    <property type="match status" value="1"/>
</dbReference>
<gene>
    <name evidence="3" type="ORF">DIU77_10125</name>
</gene>
<protein>
    <recommendedName>
        <fullName evidence="2">ExoP galactose-binding-like domain-containing protein</fullName>
    </recommendedName>
</protein>
<dbReference type="Pfam" id="PF18559">
    <property type="entry name" value="Exop_C"/>
    <property type="match status" value="1"/>
</dbReference>
<organism evidence="3">
    <name type="scientific">Thermocrispum agreste</name>
    <dbReference type="NCBI Taxonomy" id="37925"/>
    <lineage>
        <taxon>Bacteria</taxon>
        <taxon>Bacillati</taxon>
        <taxon>Actinomycetota</taxon>
        <taxon>Actinomycetes</taxon>
        <taxon>Pseudonocardiales</taxon>
        <taxon>Pseudonocardiaceae</taxon>
        <taxon>Thermocrispum</taxon>
    </lineage>
</organism>
<dbReference type="EMBL" id="QGUI01000352">
    <property type="protein sequence ID" value="PZM96862.1"/>
    <property type="molecule type" value="Genomic_DNA"/>
</dbReference>
<name>A0A2W4JC60_9PSEU</name>
<feature type="compositionally biased region" description="Low complexity" evidence="1">
    <location>
        <begin position="29"/>
        <end position="40"/>
    </location>
</feature>
<feature type="compositionally biased region" description="Low complexity" evidence="1">
    <location>
        <begin position="1"/>
        <end position="22"/>
    </location>
</feature>
<dbReference type="InterPro" id="IPR041443">
    <property type="entry name" value="Exop_C"/>
</dbReference>